<dbReference type="EMBL" id="FR904315">
    <property type="protein sequence ID" value="CDQ59043.1"/>
    <property type="molecule type" value="Genomic_DNA"/>
</dbReference>
<accession>A0A060VVN2</accession>
<feature type="region of interest" description="Disordered" evidence="1">
    <location>
        <begin position="53"/>
        <end position="78"/>
    </location>
</feature>
<evidence type="ECO:0000256" key="1">
    <source>
        <dbReference type="SAM" id="MobiDB-lite"/>
    </source>
</evidence>
<reference evidence="3" key="1">
    <citation type="journal article" date="2014" name="Nat. Commun.">
        <title>The rainbow trout genome provides novel insights into evolution after whole-genome duplication in vertebrates.</title>
        <authorList>
            <person name="Berthelot C."/>
            <person name="Brunet F."/>
            <person name="Chalopin D."/>
            <person name="Juanchich A."/>
            <person name="Bernard M."/>
            <person name="Noel B."/>
            <person name="Bento P."/>
            <person name="Da Silva C."/>
            <person name="Labadie K."/>
            <person name="Alberti A."/>
            <person name="Aury J.M."/>
            <person name="Louis A."/>
            <person name="Dehais P."/>
            <person name="Bardou P."/>
            <person name="Montfort J."/>
            <person name="Klopp C."/>
            <person name="Cabau C."/>
            <person name="Gaspin C."/>
            <person name="Thorgaard G.H."/>
            <person name="Boussaha M."/>
            <person name="Quillet E."/>
            <person name="Guyomard R."/>
            <person name="Galiana D."/>
            <person name="Bobe J."/>
            <person name="Volff J.N."/>
            <person name="Genet C."/>
            <person name="Wincker P."/>
            <person name="Jaillon O."/>
            <person name="Roest Crollius H."/>
            <person name="Guiguen Y."/>
        </authorList>
    </citation>
    <scope>NUCLEOTIDE SEQUENCE [LARGE SCALE GENOMIC DNA]</scope>
</reference>
<dbReference type="STRING" id="8022.A0A060VVN2"/>
<feature type="region of interest" description="Disordered" evidence="1">
    <location>
        <begin position="212"/>
        <end position="251"/>
    </location>
</feature>
<evidence type="ECO:0000259" key="2">
    <source>
        <dbReference type="Pfam" id="PF15044"/>
    </source>
</evidence>
<dbReference type="AlphaFoldDB" id="A0A060VVN2"/>
<proteinExistence type="predicted"/>
<dbReference type="Proteomes" id="UP000193380">
    <property type="component" value="Unassembled WGS sequence"/>
</dbReference>
<feature type="domain" description="Clustered mitochondria protein N-terminal" evidence="2">
    <location>
        <begin position="110"/>
        <end position="182"/>
    </location>
</feature>
<dbReference type="Pfam" id="PF15044">
    <property type="entry name" value="CLU_N"/>
    <property type="match status" value="1"/>
</dbReference>
<dbReference type="PANTHER" id="PTHR12601:SF10">
    <property type="entry name" value="CLUSTERED MITOCHONDRIA PROTEIN HOMOLOG"/>
    <property type="match status" value="1"/>
</dbReference>
<dbReference type="InterPro" id="IPR028275">
    <property type="entry name" value="CLU_N"/>
</dbReference>
<reference evidence="3" key="2">
    <citation type="submission" date="2014-03" db="EMBL/GenBank/DDBJ databases">
        <authorList>
            <person name="Genoscope - CEA"/>
        </authorList>
    </citation>
    <scope>NUCLEOTIDE SEQUENCE</scope>
</reference>
<dbReference type="InterPro" id="IPR023231">
    <property type="entry name" value="GSKIP_dom_sf"/>
</dbReference>
<dbReference type="GO" id="GO:0005737">
    <property type="term" value="C:cytoplasm"/>
    <property type="evidence" value="ECO:0007669"/>
    <property type="project" value="TreeGrafter"/>
</dbReference>
<gene>
    <name evidence="3" type="ORF">GSONMT00079120001</name>
</gene>
<dbReference type="SUPFAM" id="SSF103107">
    <property type="entry name" value="Hypothetical protein c14orf129, hspc210"/>
    <property type="match status" value="1"/>
</dbReference>
<protein>
    <recommendedName>
        <fullName evidence="2">Clustered mitochondria protein N-terminal domain-containing protein</fullName>
    </recommendedName>
</protein>
<dbReference type="GO" id="GO:0003729">
    <property type="term" value="F:mRNA binding"/>
    <property type="evidence" value="ECO:0007669"/>
    <property type="project" value="TreeGrafter"/>
</dbReference>
<evidence type="ECO:0000313" key="3">
    <source>
        <dbReference type="EMBL" id="CDQ59043.1"/>
    </source>
</evidence>
<dbReference type="PaxDb" id="8022-A0A060VVN2"/>
<sequence>MVSKTDDIQASVHNCNVNTVDLAEGETPDHQETKAPNKDPCVCGHSASTVVMNGGGAHYHSEEESKQDGGGDTDGVEDSNEQEVIVIQDTGFTVKIQAPGTEPFDLQVSPQEMVQEIHQVLMDREDTCHRTCFSLQLDGNVLDNFAELKSIEGLQEGSLLKVVEEPYTVREARIHVRHIRDLLKSLDPSDAYNGVDCNSLSFLSVFTDGDLGDSGKRKKKGSDLEQIDCTPPEHILPGSKERPLVPLQPQNKDWKPMQCLKVLTMSGWNPPPWQQEDAW</sequence>
<name>A0A060VVN2_ONCMY</name>
<dbReference type="PANTHER" id="PTHR12601">
    <property type="entry name" value="EUKARYOTIC TRANSLATION INITIATION FACTOR 3 SUBUNIT EIF-3"/>
    <property type="match status" value="1"/>
</dbReference>
<evidence type="ECO:0000313" key="4">
    <source>
        <dbReference type="Proteomes" id="UP000193380"/>
    </source>
</evidence>
<feature type="compositionally biased region" description="Basic and acidic residues" evidence="1">
    <location>
        <begin position="59"/>
        <end position="69"/>
    </location>
</feature>
<dbReference type="InterPro" id="IPR027523">
    <property type="entry name" value="CLU_prot"/>
</dbReference>
<organism evidence="3 4">
    <name type="scientific">Oncorhynchus mykiss</name>
    <name type="common">Rainbow trout</name>
    <name type="synonym">Salmo gairdneri</name>
    <dbReference type="NCBI Taxonomy" id="8022"/>
    <lineage>
        <taxon>Eukaryota</taxon>
        <taxon>Metazoa</taxon>
        <taxon>Chordata</taxon>
        <taxon>Craniata</taxon>
        <taxon>Vertebrata</taxon>
        <taxon>Euteleostomi</taxon>
        <taxon>Actinopterygii</taxon>
        <taxon>Neopterygii</taxon>
        <taxon>Teleostei</taxon>
        <taxon>Protacanthopterygii</taxon>
        <taxon>Salmoniformes</taxon>
        <taxon>Salmonidae</taxon>
        <taxon>Salmoninae</taxon>
        <taxon>Oncorhynchus</taxon>
    </lineage>
</organism>
<dbReference type="GO" id="GO:0048312">
    <property type="term" value="P:intracellular distribution of mitochondria"/>
    <property type="evidence" value="ECO:0007669"/>
    <property type="project" value="TreeGrafter"/>
</dbReference>